<dbReference type="AlphaFoldDB" id="A0A2P6SGZ6"/>
<gene>
    <name evidence="2" type="ORF">RchiOBHm_Chr1g0353861</name>
</gene>
<dbReference type="EMBL" id="PDCK01000039">
    <property type="protein sequence ID" value="PRQ57947.1"/>
    <property type="molecule type" value="Genomic_DNA"/>
</dbReference>
<organism evidence="2 3">
    <name type="scientific">Rosa chinensis</name>
    <name type="common">China rose</name>
    <dbReference type="NCBI Taxonomy" id="74649"/>
    <lineage>
        <taxon>Eukaryota</taxon>
        <taxon>Viridiplantae</taxon>
        <taxon>Streptophyta</taxon>
        <taxon>Embryophyta</taxon>
        <taxon>Tracheophyta</taxon>
        <taxon>Spermatophyta</taxon>
        <taxon>Magnoliopsida</taxon>
        <taxon>eudicotyledons</taxon>
        <taxon>Gunneridae</taxon>
        <taxon>Pentapetalae</taxon>
        <taxon>rosids</taxon>
        <taxon>fabids</taxon>
        <taxon>Rosales</taxon>
        <taxon>Rosaceae</taxon>
        <taxon>Rosoideae</taxon>
        <taxon>Rosoideae incertae sedis</taxon>
        <taxon>Rosa</taxon>
    </lineage>
</organism>
<dbReference type="Gene3D" id="3.70.10.10">
    <property type="match status" value="1"/>
</dbReference>
<proteinExistence type="predicted"/>
<accession>A0A2P6SGZ6</accession>
<dbReference type="Proteomes" id="UP000238479">
    <property type="component" value="Chromosome 1"/>
</dbReference>
<name>A0A2P6SGZ6_ROSCH</name>
<evidence type="ECO:0000256" key="1">
    <source>
        <dbReference type="SAM" id="MobiDB-lite"/>
    </source>
</evidence>
<dbReference type="Gramene" id="PRQ57947">
    <property type="protein sequence ID" value="PRQ57947"/>
    <property type="gene ID" value="RchiOBHm_Chr1g0353861"/>
</dbReference>
<comment type="caution">
    <text evidence="2">The sequence shown here is derived from an EMBL/GenBank/DDBJ whole genome shotgun (WGS) entry which is preliminary data.</text>
</comment>
<keyword evidence="3" id="KW-1185">Reference proteome</keyword>
<feature type="compositionally biased region" description="Low complexity" evidence="1">
    <location>
        <begin position="19"/>
        <end position="32"/>
    </location>
</feature>
<sequence>MSADSWETAPISPEEEVMSEAAAAAAASSSSEEVVEDTDSDQTTIASSSSSSAEKRQNLWFYAELNQVRLLQRALRPLFQTAYTDREYPDDMFHAGHIRDAGHLSISPDGILLICTTSFPPHLDAYLQLPLANFSAFRCRKERVLDLHLRLLENRINSTIDDYEDDDDGISVCFSGAKPNYNALLYSLRDRDAVAVHSSEMALISSYRGSLGGLDWSDYSYIVSIEMPAQIFRQLINSLSFYGFEVHADVTATRIMFRVVNKVVFLEEGAERYRILRERGQYPFLLEFGIHHKSAFLNAASLSDRVRLHQLLDLRTVLEVPVNGLGSIMFCSRL</sequence>
<protein>
    <submittedName>
        <fullName evidence="2">Uncharacterized protein</fullName>
    </submittedName>
</protein>
<reference evidence="2 3" key="1">
    <citation type="journal article" date="2018" name="Nat. Genet.">
        <title>The Rosa genome provides new insights in the design of modern roses.</title>
        <authorList>
            <person name="Bendahmane M."/>
        </authorList>
    </citation>
    <scope>NUCLEOTIDE SEQUENCE [LARGE SCALE GENOMIC DNA]</scope>
    <source>
        <strain evidence="3">cv. Old Blush</strain>
    </source>
</reference>
<evidence type="ECO:0000313" key="3">
    <source>
        <dbReference type="Proteomes" id="UP000238479"/>
    </source>
</evidence>
<dbReference type="STRING" id="74649.A0A2P6SGZ6"/>
<feature type="region of interest" description="Disordered" evidence="1">
    <location>
        <begin position="1"/>
        <end position="50"/>
    </location>
</feature>
<evidence type="ECO:0000313" key="2">
    <source>
        <dbReference type="EMBL" id="PRQ57947.1"/>
    </source>
</evidence>